<evidence type="ECO:0000256" key="4">
    <source>
        <dbReference type="ARBA" id="ARBA00022989"/>
    </source>
</evidence>
<gene>
    <name evidence="8" type="primary">ydhP_3</name>
    <name evidence="9" type="ORF">CBW52_22280</name>
    <name evidence="8" type="ORF">ERS008491_02636</name>
</gene>
<feature type="transmembrane region" description="Helical" evidence="6">
    <location>
        <begin position="241"/>
        <end position="261"/>
    </location>
</feature>
<evidence type="ECO:0000256" key="6">
    <source>
        <dbReference type="SAM" id="Phobius"/>
    </source>
</evidence>
<dbReference type="EMBL" id="CPYI01000010">
    <property type="protein sequence ID" value="CNE93295.1"/>
    <property type="molecule type" value="Genomic_DNA"/>
</dbReference>
<accession>A0A0T9LGM5</accession>
<feature type="transmembrane region" description="Helical" evidence="6">
    <location>
        <begin position="203"/>
        <end position="229"/>
    </location>
</feature>
<feature type="transmembrane region" description="Helical" evidence="6">
    <location>
        <begin position="324"/>
        <end position="344"/>
    </location>
</feature>
<keyword evidence="3 6" id="KW-0812">Transmembrane</keyword>
<dbReference type="Proteomes" id="UP000045824">
    <property type="component" value="Unassembled WGS sequence"/>
</dbReference>
<dbReference type="GO" id="GO:0005886">
    <property type="term" value="C:plasma membrane"/>
    <property type="evidence" value="ECO:0007669"/>
    <property type="project" value="UniProtKB-SubCell"/>
</dbReference>
<feature type="transmembrane region" description="Helical" evidence="6">
    <location>
        <begin position="356"/>
        <end position="376"/>
    </location>
</feature>
<dbReference type="GO" id="GO:0022857">
    <property type="term" value="F:transmembrane transporter activity"/>
    <property type="evidence" value="ECO:0007669"/>
    <property type="project" value="InterPro"/>
</dbReference>
<dbReference type="InterPro" id="IPR050189">
    <property type="entry name" value="MFS_Efflux_Transporters"/>
</dbReference>
<keyword evidence="11" id="KW-1185">Reference proteome</keyword>
<feature type="transmembrane region" description="Helical" evidence="6">
    <location>
        <begin position="42"/>
        <end position="65"/>
    </location>
</feature>
<dbReference type="InterPro" id="IPR011701">
    <property type="entry name" value="MFS"/>
</dbReference>
<proteinExistence type="predicted"/>
<evidence type="ECO:0000256" key="3">
    <source>
        <dbReference type="ARBA" id="ARBA00022692"/>
    </source>
</evidence>
<feature type="transmembrane region" description="Helical" evidence="6">
    <location>
        <begin position="72"/>
        <end position="89"/>
    </location>
</feature>
<reference evidence="9 11" key="2">
    <citation type="submission" date="2017-05" db="EMBL/GenBank/DDBJ databases">
        <title>Whole genome sequencing of Yersinia kristensenii.</title>
        <authorList>
            <person name="Campioni F."/>
        </authorList>
    </citation>
    <scope>NUCLEOTIDE SEQUENCE [LARGE SCALE GENOMIC DNA]</scope>
    <source>
        <strain evidence="9 11">CFSAN060538</strain>
    </source>
</reference>
<keyword evidence="2" id="KW-1003">Cell membrane</keyword>
<evidence type="ECO:0000313" key="10">
    <source>
        <dbReference type="Proteomes" id="UP000045824"/>
    </source>
</evidence>
<protein>
    <submittedName>
        <fullName evidence="9">MFS transporter</fullName>
    </submittedName>
    <submittedName>
        <fullName evidence="8">Putative drug efflux protein</fullName>
    </submittedName>
</protein>
<organism evidence="8 10">
    <name type="scientific">Yersinia kristensenii</name>
    <dbReference type="NCBI Taxonomy" id="28152"/>
    <lineage>
        <taxon>Bacteria</taxon>
        <taxon>Pseudomonadati</taxon>
        <taxon>Pseudomonadota</taxon>
        <taxon>Gammaproteobacteria</taxon>
        <taxon>Enterobacterales</taxon>
        <taxon>Yersiniaceae</taxon>
        <taxon>Yersinia</taxon>
    </lineage>
</organism>
<feature type="domain" description="Major facilitator superfamily (MFS) profile" evidence="7">
    <location>
        <begin position="2"/>
        <end position="380"/>
    </location>
</feature>
<dbReference type="PANTHER" id="PTHR43124">
    <property type="entry name" value="PURINE EFFLUX PUMP PBUE"/>
    <property type="match status" value="1"/>
</dbReference>
<evidence type="ECO:0000313" key="8">
    <source>
        <dbReference type="EMBL" id="CNE93295.1"/>
    </source>
</evidence>
<name>A0A0T9LGM5_YERKR</name>
<evidence type="ECO:0000259" key="7">
    <source>
        <dbReference type="PROSITE" id="PS50850"/>
    </source>
</evidence>
<reference evidence="8 10" key="1">
    <citation type="submission" date="2015-03" db="EMBL/GenBank/DDBJ databases">
        <authorList>
            <person name="Murphy D."/>
        </authorList>
    </citation>
    <scope>NUCLEOTIDE SEQUENCE [LARGE SCALE GENOMIC DNA]</scope>
    <source>
        <strain evidence="8 10">FCF326</strain>
    </source>
</reference>
<feature type="transmembrane region" description="Helical" evidence="6">
    <location>
        <begin position="293"/>
        <end position="312"/>
    </location>
</feature>
<dbReference type="AlphaFoldDB" id="A0A0T9LGM5"/>
<evidence type="ECO:0000256" key="2">
    <source>
        <dbReference type="ARBA" id="ARBA00022475"/>
    </source>
</evidence>
<dbReference type="InterPro" id="IPR020846">
    <property type="entry name" value="MFS_dom"/>
</dbReference>
<dbReference type="Pfam" id="PF07690">
    <property type="entry name" value="MFS_1"/>
    <property type="match status" value="1"/>
</dbReference>
<dbReference type="RefSeq" id="WP_049563381.1">
    <property type="nucleotide sequence ID" value="NZ_CAWMAB010000010.1"/>
</dbReference>
<dbReference type="Gene3D" id="1.20.1250.20">
    <property type="entry name" value="MFS general substrate transporter like domains"/>
    <property type="match status" value="2"/>
</dbReference>
<evidence type="ECO:0000256" key="5">
    <source>
        <dbReference type="ARBA" id="ARBA00023136"/>
    </source>
</evidence>
<dbReference type="Proteomes" id="UP000195840">
    <property type="component" value="Unassembled WGS sequence"/>
</dbReference>
<dbReference type="SUPFAM" id="SSF103473">
    <property type="entry name" value="MFS general substrate transporter"/>
    <property type="match status" value="1"/>
</dbReference>
<keyword evidence="5 6" id="KW-0472">Membrane</keyword>
<feature type="transmembrane region" description="Helical" evidence="6">
    <location>
        <begin position="130"/>
        <end position="150"/>
    </location>
</feature>
<feature type="transmembrane region" description="Helical" evidence="6">
    <location>
        <begin position="162"/>
        <end position="182"/>
    </location>
</feature>
<keyword evidence="4 6" id="KW-1133">Transmembrane helix</keyword>
<dbReference type="InterPro" id="IPR036259">
    <property type="entry name" value="MFS_trans_sf"/>
</dbReference>
<feature type="transmembrane region" description="Helical" evidence="6">
    <location>
        <begin position="268"/>
        <end position="287"/>
    </location>
</feature>
<dbReference type="PANTHER" id="PTHR43124:SF8">
    <property type="entry name" value="INNER MEMBRANE TRANSPORT PROTEIN YDHP"/>
    <property type="match status" value="1"/>
</dbReference>
<sequence length="386" mass="40742">MPFVIYLLGLTIFSLTTAEFMVAGMMPTLAVAFDVTVGQIGYLISFYALGMAIGGPFLTALLLALRTPNKQALLWLLLLYVASGVLAAISTRYDVMAVARIIMGVASSACFGVAMTICASLVAPQERGRAASFVLGGLMLAPVFGVPVTALIEQYFGWRTSFWAVVVLAIFCTAVIALLVPASKERDNISFKTELYALWNRKLWAAYATSGLIIGATFAAFSFFSPIFIDVTYFSASTIPWLLVIYGVANVLGNIIVGRLADRHTIMVLAGGLSILSLALLIFALFAQNAIASIGAFIAIGLTGVALNPAMVARVMRAASPGPLVNTMHSSVITAGLALGSWAGGYAINSGFGLRSPLWVGVFLALCGLLTLIPYLRGREPAAITS</sequence>
<dbReference type="CDD" id="cd17324">
    <property type="entry name" value="MFS_NepI_like"/>
    <property type="match status" value="1"/>
</dbReference>
<dbReference type="PROSITE" id="PS50850">
    <property type="entry name" value="MFS"/>
    <property type="match status" value="1"/>
</dbReference>
<evidence type="ECO:0000313" key="11">
    <source>
        <dbReference type="Proteomes" id="UP000195840"/>
    </source>
</evidence>
<evidence type="ECO:0000256" key="1">
    <source>
        <dbReference type="ARBA" id="ARBA00004651"/>
    </source>
</evidence>
<dbReference type="EMBL" id="NHOG01000039">
    <property type="protein sequence ID" value="OVZ75499.1"/>
    <property type="molecule type" value="Genomic_DNA"/>
</dbReference>
<comment type="subcellular location">
    <subcellularLocation>
        <location evidence="1">Cell membrane</location>
        <topology evidence="1">Multi-pass membrane protein</topology>
    </subcellularLocation>
</comment>
<evidence type="ECO:0000313" key="9">
    <source>
        <dbReference type="EMBL" id="OVZ75499.1"/>
    </source>
</evidence>
<feature type="transmembrane region" description="Helical" evidence="6">
    <location>
        <begin position="101"/>
        <end position="123"/>
    </location>
</feature>